<reference evidence="3" key="1">
    <citation type="submission" date="2014-03" db="EMBL/GenBank/DDBJ databases">
        <authorList>
            <person name="Aksoy S."/>
            <person name="Warren W."/>
            <person name="Wilson R.K."/>
        </authorList>
    </citation>
    <scope>NUCLEOTIDE SEQUENCE [LARGE SCALE GENOMIC DNA]</scope>
    <source>
        <strain evidence="3">IAEA</strain>
    </source>
</reference>
<reference evidence="2" key="2">
    <citation type="submission" date="2020-05" db="UniProtKB">
        <authorList>
            <consortium name="EnsemblMetazoa"/>
        </authorList>
    </citation>
    <scope>IDENTIFICATION</scope>
    <source>
        <strain evidence="2">IAEA</strain>
    </source>
</reference>
<accession>A0A1A9WXP1</accession>
<name>A0A1A9WXP1_9MUSC</name>
<protein>
    <submittedName>
        <fullName evidence="2">Uncharacterized protein</fullName>
    </submittedName>
</protein>
<keyword evidence="1" id="KW-0472">Membrane</keyword>
<dbReference type="Proteomes" id="UP000091820">
    <property type="component" value="Unassembled WGS sequence"/>
</dbReference>
<dbReference type="EnsemblMetazoa" id="GBRI036289-RA">
    <property type="protein sequence ID" value="GBRI036289-PA"/>
    <property type="gene ID" value="GBRI036289"/>
</dbReference>
<feature type="transmembrane region" description="Helical" evidence="1">
    <location>
        <begin position="28"/>
        <end position="51"/>
    </location>
</feature>
<evidence type="ECO:0000313" key="2">
    <source>
        <dbReference type="EnsemblMetazoa" id="GBRI036289-PA"/>
    </source>
</evidence>
<keyword evidence="1" id="KW-0812">Transmembrane</keyword>
<dbReference type="VEuPathDB" id="VectorBase:GBRI036289"/>
<evidence type="ECO:0000256" key="1">
    <source>
        <dbReference type="SAM" id="Phobius"/>
    </source>
</evidence>
<organism evidence="2 3">
    <name type="scientific">Glossina brevipalpis</name>
    <dbReference type="NCBI Taxonomy" id="37001"/>
    <lineage>
        <taxon>Eukaryota</taxon>
        <taxon>Metazoa</taxon>
        <taxon>Ecdysozoa</taxon>
        <taxon>Arthropoda</taxon>
        <taxon>Hexapoda</taxon>
        <taxon>Insecta</taxon>
        <taxon>Pterygota</taxon>
        <taxon>Neoptera</taxon>
        <taxon>Endopterygota</taxon>
        <taxon>Diptera</taxon>
        <taxon>Brachycera</taxon>
        <taxon>Muscomorpha</taxon>
        <taxon>Hippoboscoidea</taxon>
        <taxon>Glossinidae</taxon>
        <taxon>Glossina</taxon>
    </lineage>
</organism>
<keyword evidence="1" id="KW-1133">Transmembrane helix</keyword>
<dbReference type="AlphaFoldDB" id="A0A1A9WXP1"/>
<proteinExistence type="predicted"/>
<evidence type="ECO:0000313" key="3">
    <source>
        <dbReference type="Proteomes" id="UP000091820"/>
    </source>
</evidence>
<sequence>MTEFTRCFFLTTGISGTHYFSIFDYGSFALTITILGFDTFLCVLCSAYVIINSHYYTIIYFSMANGAEKEKENSFHCLIHMHIIVPFCKTHALVFGKDFCERIV</sequence>
<keyword evidence="3" id="KW-1185">Reference proteome</keyword>